<dbReference type="Proteomes" id="UP000015105">
    <property type="component" value="Chromosome 7D"/>
</dbReference>
<sequence length="51" mass="5725">MESLRRIISLVQPYLNKDAMGLPIANDITHLTTQAHVRLGKMLTDAYISTL</sequence>
<protein>
    <recommendedName>
        <fullName evidence="2">Sialate O-acetylesterase domain-containing protein</fullName>
    </recommendedName>
</protein>
<evidence type="ECO:0000256" key="1">
    <source>
        <dbReference type="ARBA" id="ARBA00022801"/>
    </source>
</evidence>
<dbReference type="Gramene" id="AET7Gv20037900.1">
    <property type="protein sequence ID" value="AET7Gv20037900.1"/>
    <property type="gene ID" value="AET7Gv20037900"/>
</dbReference>
<accession>A0A453QCE8</accession>
<dbReference type="AlphaFoldDB" id="A0A453QCE8"/>
<reference evidence="3" key="4">
    <citation type="submission" date="2019-03" db="UniProtKB">
        <authorList>
            <consortium name="EnsemblPlants"/>
        </authorList>
    </citation>
    <scope>IDENTIFICATION</scope>
</reference>
<dbReference type="Pfam" id="PF03629">
    <property type="entry name" value="SASA"/>
    <property type="match status" value="1"/>
</dbReference>
<organism evidence="3 4">
    <name type="scientific">Aegilops tauschii subsp. strangulata</name>
    <name type="common">Goatgrass</name>
    <dbReference type="NCBI Taxonomy" id="200361"/>
    <lineage>
        <taxon>Eukaryota</taxon>
        <taxon>Viridiplantae</taxon>
        <taxon>Streptophyta</taxon>
        <taxon>Embryophyta</taxon>
        <taxon>Tracheophyta</taxon>
        <taxon>Spermatophyta</taxon>
        <taxon>Magnoliopsida</taxon>
        <taxon>Liliopsida</taxon>
        <taxon>Poales</taxon>
        <taxon>Poaceae</taxon>
        <taxon>BOP clade</taxon>
        <taxon>Pooideae</taxon>
        <taxon>Triticodae</taxon>
        <taxon>Triticeae</taxon>
        <taxon>Triticinae</taxon>
        <taxon>Aegilops</taxon>
    </lineage>
</organism>
<feature type="domain" description="Sialate O-acetylesterase" evidence="2">
    <location>
        <begin position="18"/>
        <end position="48"/>
    </location>
</feature>
<evidence type="ECO:0000313" key="3">
    <source>
        <dbReference type="EnsemblPlants" id="AET7Gv20037900.1"/>
    </source>
</evidence>
<evidence type="ECO:0000259" key="2">
    <source>
        <dbReference type="Pfam" id="PF03629"/>
    </source>
</evidence>
<dbReference type="GO" id="GO:0016787">
    <property type="term" value="F:hydrolase activity"/>
    <property type="evidence" value="ECO:0007669"/>
    <property type="project" value="UniProtKB-KW"/>
</dbReference>
<proteinExistence type="predicted"/>
<dbReference type="InterPro" id="IPR005181">
    <property type="entry name" value="SASA"/>
</dbReference>
<keyword evidence="4" id="KW-1185">Reference proteome</keyword>
<name>A0A453QCE8_AEGTS</name>
<reference evidence="3" key="5">
    <citation type="journal article" date="2021" name="G3 (Bethesda)">
        <title>Aegilops tauschii genome assembly Aet v5.0 features greater sequence contiguity and improved annotation.</title>
        <authorList>
            <person name="Wang L."/>
            <person name="Zhu T."/>
            <person name="Rodriguez J.C."/>
            <person name="Deal K.R."/>
            <person name="Dubcovsky J."/>
            <person name="McGuire P.E."/>
            <person name="Lux T."/>
            <person name="Spannagl M."/>
            <person name="Mayer K.F.X."/>
            <person name="Baldrich P."/>
            <person name="Meyers B.C."/>
            <person name="Huo N."/>
            <person name="Gu Y.Q."/>
            <person name="Zhou H."/>
            <person name="Devos K.M."/>
            <person name="Bennetzen J.L."/>
            <person name="Unver T."/>
            <person name="Budak H."/>
            <person name="Gulick P.J."/>
            <person name="Galiba G."/>
            <person name="Kalapos B."/>
            <person name="Nelson D.R."/>
            <person name="Li P."/>
            <person name="You F.M."/>
            <person name="Luo M.C."/>
            <person name="Dvorak J."/>
        </authorList>
    </citation>
    <scope>NUCLEOTIDE SEQUENCE [LARGE SCALE GENOMIC DNA]</scope>
    <source>
        <strain evidence="3">cv. AL8/78</strain>
    </source>
</reference>
<reference evidence="4" key="2">
    <citation type="journal article" date="2017" name="Nat. Plants">
        <title>The Aegilops tauschii genome reveals multiple impacts of transposons.</title>
        <authorList>
            <person name="Zhao G."/>
            <person name="Zou C."/>
            <person name="Li K."/>
            <person name="Wang K."/>
            <person name="Li T."/>
            <person name="Gao L."/>
            <person name="Zhang X."/>
            <person name="Wang H."/>
            <person name="Yang Z."/>
            <person name="Liu X."/>
            <person name="Jiang W."/>
            <person name="Mao L."/>
            <person name="Kong X."/>
            <person name="Jiao Y."/>
            <person name="Jia J."/>
        </authorList>
    </citation>
    <scope>NUCLEOTIDE SEQUENCE [LARGE SCALE GENOMIC DNA]</scope>
    <source>
        <strain evidence="4">cv. AL8/78</strain>
    </source>
</reference>
<dbReference type="STRING" id="200361.A0A453QCE8"/>
<dbReference type="EnsemblPlants" id="AET7Gv20037900.1">
    <property type="protein sequence ID" value="AET7Gv20037900.1"/>
    <property type="gene ID" value="AET7Gv20037900"/>
</dbReference>
<reference evidence="4" key="1">
    <citation type="journal article" date="2014" name="Science">
        <title>Ancient hybridizations among the ancestral genomes of bread wheat.</title>
        <authorList>
            <consortium name="International Wheat Genome Sequencing Consortium,"/>
            <person name="Marcussen T."/>
            <person name="Sandve S.R."/>
            <person name="Heier L."/>
            <person name="Spannagl M."/>
            <person name="Pfeifer M."/>
            <person name="Jakobsen K.S."/>
            <person name="Wulff B.B."/>
            <person name="Steuernagel B."/>
            <person name="Mayer K.F."/>
            <person name="Olsen O.A."/>
        </authorList>
    </citation>
    <scope>NUCLEOTIDE SEQUENCE [LARGE SCALE GENOMIC DNA]</scope>
    <source>
        <strain evidence="4">cv. AL8/78</strain>
    </source>
</reference>
<keyword evidence="1" id="KW-0378">Hydrolase</keyword>
<evidence type="ECO:0000313" key="4">
    <source>
        <dbReference type="Proteomes" id="UP000015105"/>
    </source>
</evidence>
<reference evidence="3" key="3">
    <citation type="journal article" date="2017" name="Nature">
        <title>Genome sequence of the progenitor of the wheat D genome Aegilops tauschii.</title>
        <authorList>
            <person name="Luo M.C."/>
            <person name="Gu Y.Q."/>
            <person name="Puiu D."/>
            <person name="Wang H."/>
            <person name="Twardziok S.O."/>
            <person name="Deal K.R."/>
            <person name="Huo N."/>
            <person name="Zhu T."/>
            <person name="Wang L."/>
            <person name="Wang Y."/>
            <person name="McGuire P.E."/>
            <person name="Liu S."/>
            <person name="Long H."/>
            <person name="Ramasamy R.K."/>
            <person name="Rodriguez J.C."/>
            <person name="Van S.L."/>
            <person name="Yuan L."/>
            <person name="Wang Z."/>
            <person name="Xia Z."/>
            <person name="Xiao L."/>
            <person name="Anderson O.D."/>
            <person name="Ouyang S."/>
            <person name="Liang Y."/>
            <person name="Zimin A.V."/>
            <person name="Pertea G."/>
            <person name="Qi P."/>
            <person name="Bennetzen J.L."/>
            <person name="Dai X."/>
            <person name="Dawson M.W."/>
            <person name="Muller H.G."/>
            <person name="Kugler K."/>
            <person name="Rivarola-Duarte L."/>
            <person name="Spannagl M."/>
            <person name="Mayer K.F.X."/>
            <person name="Lu F.H."/>
            <person name="Bevan M.W."/>
            <person name="Leroy P."/>
            <person name="Li P."/>
            <person name="You F.M."/>
            <person name="Sun Q."/>
            <person name="Liu Z."/>
            <person name="Lyons E."/>
            <person name="Wicker T."/>
            <person name="Salzberg S.L."/>
            <person name="Devos K.M."/>
            <person name="Dvorak J."/>
        </authorList>
    </citation>
    <scope>NUCLEOTIDE SEQUENCE [LARGE SCALE GENOMIC DNA]</scope>
    <source>
        <strain evidence="3">cv. AL8/78</strain>
    </source>
</reference>